<reference evidence="2" key="1">
    <citation type="submission" date="2025-08" db="UniProtKB">
        <authorList>
            <consortium name="RefSeq"/>
        </authorList>
    </citation>
    <scope>IDENTIFICATION</scope>
</reference>
<feature type="non-terminal residue" evidence="2">
    <location>
        <position position="1"/>
    </location>
</feature>
<accession>A0AAJ6YDJ6</accession>
<dbReference type="GeneID" id="105360790"/>
<dbReference type="RefSeq" id="XP_011496092.1">
    <property type="nucleotide sequence ID" value="XM_011497790.1"/>
</dbReference>
<dbReference type="AlphaFoldDB" id="A0AAJ6YDJ6"/>
<protein>
    <submittedName>
        <fullName evidence="2">Uncharacterized protein LOC105360790</fullName>
    </submittedName>
</protein>
<keyword evidence="1" id="KW-1185">Reference proteome</keyword>
<dbReference type="KEGG" id="csol:105360790"/>
<dbReference type="Proteomes" id="UP000695007">
    <property type="component" value="Unplaced"/>
</dbReference>
<gene>
    <name evidence="2" type="primary">LOC105360790</name>
</gene>
<feature type="non-terminal residue" evidence="2">
    <location>
        <position position="116"/>
    </location>
</feature>
<proteinExistence type="predicted"/>
<name>A0AAJ6YDJ6_9HYME</name>
<evidence type="ECO:0000313" key="1">
    <source>
        <dbReference type="Proteomes" id="UP000695007"/>
    </source>
</evidence>
<sequence>NNELQQKINDLQMTSELSTVHFELGIILEKSENLDNIEKPIFSKIFELRQSIGNIAIEVDKLTMKMEPNINRYVEELCNLKQPLFKLQSLLFNSESEIQQKRIIIQLLEPLKSLQT</sequence>
<organism evidence="1 2">
    <name type="scientific">Ceratosolen solmsi marchali</name>
    <dbReference type="NCBI Taxonomy" id="326594"/>
    <lineage>
        <taxon>Eukaryota</taxon>
        <taxon>Metazoa</taxon>
        <taxon>Ecdysozoa</taxon>
        <taxon>Arthropoda</taxon>
        <taxon>Hexapoda</taxon>
        <taxon>Insecta</taxon>
        <taxon>Pterygota</taxon>
        <taxon>Neoptera</taxon>
        <taxon>Endopterygota</taxon>
        <taxon>Hymenoptera</taxon>
        <taxon>Apocrita</taxon>
        <taxon>Proctotrupomorpha</taxon>
        <taxon>Chalcidoidea</taxon>
        <taxon>Agaonidae</taxon>
        <taxon>Agaoninae</taxon>
        <taxon>Ceratosolen</taxon>
    </lineage>
</organism>
<evidence type="ECO:0000313" key="2">
    <source>
        <dbReference type="RefSeq" id="XP_011496092.1"/>
    </source>
</evidence>